<comment type="caution">
    <text evidence="4">The sequence shown here is derived from an EMBL/GenBank/DDBJ whole genome shotgun (WGS) entry which is preliminary data.</text>
</comment>
<name>A0ABW1PTA0_9FLAO</name>
<evidence type="ECO:0000313" key="4">
    <source>
        <dbReference type="EMBL" id="MFC6098171.1"/>
    </source>
</evidence>
<keyword evidence="5" id="KW-1185">Reference proteome</keyword>
<gene>
    <name evidence="4" type="ORF">ACFPVY_16080</name>
</gene>
<evidence type="ECO:0000313" key="5">
    <source>
        <dbReference type="Proteomes" id="UP001596287"/>
    </source>
</evidence>
<proteinExistence type="predicted"/>
<feature type="chain" id="PRO_5046950652" evidence="2">
    <location>
        <begin position="20"/>
        <end position="256"/>
    </location>
</feature>
<dbReference type="SUPFAM" id="SSF49785">
    <property type="entry name" value="Galactose-binding domain-like"/>
    <property type="match status" value="1"/>
</dbReference>
<organism evidence="4 5">
    <name type="scientific">Flavobacterium qiangtangense</name>
    <dbReference type="NCBI Taxonomy" id="1442595"/>
    <lineage>
        <taxon>Bacteria</taxon>
        <taxon>Pseudomonadati</taxon>
        <taxon>Bacteroidota</taxon>
        <taxon>Flavobacteriia</taxon>
        <taxon>Flavobacteriales</taxon>
        <taxon>Flavobacteriaceae</taxon>
        <taxon>Flavobacterium</taxon>
    </lineage>
</organism>
<dbReference type="Proteomes" id="UP001596287">
    <property type="component" value="Unassembled WGS sequence"/>
</dbReference>
<dbReference type="InterPro" id="IPR008979">
    <property type="entry name" value="Galactose-bd-like_sf"/>
</dbReference>
<keyword evidence="1 2" id="KW-0732">Signal</keyword>
<evidence type="ECO:0000256" key="1">
    <source>
        <dbReference type="ARBA" id="ARBA00022729"/>
    </source>
</evidence>
<evidence type="ECO:0000259" key="3">
    <source>
        <dbReference type="Pfam" id="PF18962"/>
    </source>
</evidence>
<feature type="domain" description="Secretion system C-terminal sorting" evidence="3">
    <location>
        <begin position="187"/>
        <end position="255"/>
    </location>
</feature>
<dbReference type="Pfam" id="PF18962">
    <property type="entry name" value="Por_Secre_tail"/>
    <property type="match status" value="1"/>
</dbReference>
<dbReference type="NCBIfam" id="TIGR04183">
    <property type="entry name" value="Por_Secre_tail"/>
    <property type="match status" value="1"/>
</dbReference>
<dbReference type="InterPro" id="IPR026444">
    <property type="entry name" value="Secre_tail"/>
</dbReference>
<sequence>MKKLYTLLFTIALGSGAFAQNLVTNPTFNNGLTGWTAGFPTTYTLPTLVATDGSDGTNSVQYVATATTGFYQDVPVTAGHNLRISFWYKSSGDDSDARIWSNYKDAAGTVINQTTNATDDPLRNNNGYLPSSTTWIKHEFTVVAPANVTIFTFAVRAYNGGTVSFDQFSVEDLSLGVKENQIAGLNIYPNPVTNGKFSISTNANAEKSVVIFDVLGKQVVKTTATETVNVSNLNAGVYIVKITEEGKTATRKLIIK</sequence>
<dbReference type="EMBL" id="JBHSQB010000019">
    <property type="protein sequence ID" value="MFC6098171.1"/>
    <property type="molecule type" value="Genomic_DNA"/>
</dbReference>
<feature type="signal peptide" evidence="2">
    <location>
        <begin position="1"/>
        <end position="19"/>
    </location>
</feature>
<accession>A0ABW1PTA0</accession>
<protein>
    <submittedName>
        <fullName evidence="4">T9SS type A sorting domain-containing protein</fullName>
    </submittedName>
</protein>
<dbReference type="Gene3D" id="2.60.120.260">
    <property type="entry name" value="Galactose-binding domain-like"/>
    <property type="match status" value="1"/>
</dbReference>
<reference evidence="5" key="1">
    <citation type="journal article" date="2019" name="Int. J. Syst. Evol. Microbiol.">
        <title>The Global Catalogue of Microorganisms (GCM) 10K type strain sequencing project: providing services to taxonomists for standard genome sequencing and annotation.</title>
        <authorList>
            <consortium name="The Broad Institute Genomics Platform"/>
            <consortium name="The Broad Institute Genome Sequencing Center for Infectious Disease"/>
            <person name="Wu L."/>
            <person name="Ma J."/>
        </authorList>
    </citation>
    <scope>NUCLEOTIDE SEQUENCE [LARGE SCALE GENOMIC DNA]</scope>
    <source>
        <strain evidence="5">CCUG 49679</strain>
    </source>
</reference>
<evidence type="ECO:0000256" key="2">
    <source>
        <dbReference type="SAM" id="SignalP"/>
    </source>
</evidence>
<dbReference type="RefSeq" id="WP_379793167.1">
    <property type="nucleotide sequence ID" value="NZ_JBHSQB010000019.1"/>
</dbReference>